<proteinExistence type="predicted"/>
<organism evidence="1">
    <name type="scientific">Siphoviridae sp. ctXU818</name>
    <dbReference type="NCBI Taxonomy" id="2826369"/>
    <lineage>
        <taxon>Viruses</taxon>
        <taxon>Duplodnaviria</taxon>
        <taxon>Heunggongvirae</taxon>
        <taxon>Uroviricota</taxon>
        <taxon>Caudoviricetes</taxon>
    </lineage>
</organism>
<reference evidence="1" key="1">
    <citation type="journal article" date="2021" name="Proc. Natl. Acad. Sci. U.S.A.">
        <title>A Catalog of Tens of Thousands of Viruses from Human Metagenomes Reveals Hidden Associations with Chronic Diseases.</title>
        <authorList>
            <person name="Tisza M.J."/>
            <person name="Buck C.B."/>
        </authorList>
    </citation>
    <scope>NUCLEOTIDE SEQUENCE</scope>
    <source>
        <strain evidence="1">CtXU818</strain>
    </source>
</reference>
<keyword evidence="1" id="KW-0689">Ribosomal protein</keyword>
<keyword evidence="1" id="KW-0687">Ribonucleoprotein</keyword>
<name>A0A8S5NN60_9CAUD</name>
<protein>
    <submittedName>
        <fullName evidence="1">30S ribosomal protein S11</fullName>
    </submittedName>
</protein>
<evidence type="ECO:0000313" key="1">
    <source>
        <dbReference type="EMBL" id="DAD96145.1"/>
    </source>
</evidence>
<sequence>MNVCEFCHEDRDGYVTHLDREGIGSAHIMQSHPINGGWKLCVSSGKQVRMTVKIKFCPICGRRLEG</sequence>
<accession>A0A8S5NN60</accession>
<dbReference type="EMBL" id="BK015210">
    <property type="protein sequence ID" value="DAD96145.1"/>
    <property type="molecule type" value="Genomic_DNA"/>
</dbReference>